<feature type="transmembrane region" description="Helical" evidence="6">
    <location>
        <begin position="771"/>
        <end position="795"/>
    </location>
</feature>
<organism evidence="8 9">
    <name type="scientific">Sphingomonas quercus</name>
    <dbReference type="NCBI Taxonomy" id="2842451"/>
    <lineage>
        <taxon>Bacteria</taxon>
        <taxon>Pseudomonadati</taxon>
        <taxon>Pseudomonadota</taxon>
        <taxon>Alphaproteobacteria</taxon>
        <taxon>Sphingomonadales</taxon>
        <taxon>Sphingomonadaceae</taxon>
        <taxon>Sphingomonas</taxon>
    </lineage>
</organism>
<protein>
    <submittedName>
        <fullName evidence="8">MMPL family transporter</fullName>
    </submittedName>
</protein>
<evidence type="ECO:0000256" key="3">
    <source>
        <dbReference type="ARBA" id="ARBA00022692"/>
    </source>
</evidence>
<evidence type="ECO:0000259" key="7">
    <source>
        <dbReference type="Pfam" id="PF03176"/>
    </source>
</evidence>
<keyword evidence="4 6" id="KW-1133">Transmembrane helix</keyword>
<keyword evidence="2" id="KW-1003">Cell membrane</keyword>
<reference evidence="8 9" key="1">
    <citation type="submission" date="2021-06" db="EMBL/GenBank/DDBJ databases">
        <title>Sphingomonas sp. XMGL2, whole genome shotgun sequencing project.</title>
        <authorList>
            <person name="Zhao G."/>
            <person name="Shen L."/>
        </authorList>
    </citation>
    <scope>NUCLEOTIDE SEQUENCE [LARGE SCALE GENOMIC DNA]</scope>
    <source>
        <strain evidence="8 9">XMGL2</strain>
    </source>
</reference>
<feature type="transmembrane region" description="Helical" evidence="6">
    <location>
        <begin position="305"/>
        <end position="324"/>
    </location>
</feature>
<keyword evidence="5 6" id="KW-0472">Membrane</keyword>
<evidence type="ECO:0000313" key="8">
    <source>
        <dbReference type="EMBL" id="MBU3079442.1"/>
    </source>
</evidence>
<dbReference type="InterPro" id="IPR004869">
    <property type="entry name" value="MMPL_dom"/>
</dbReference>
<feature type="transmembrane region" description="Helical" evidence="6">
    <location>
        <begin position="433"/>
        <end position="457"/>
    </location>
</feature>
<evidence type="ECO:0000256" key="5">
    <source>
        <dbReference type="ARBA" id="ARBA00023136"/>
    </source>
</evidence>
<feature type="transmembrane region" description="Helical" evidence="6">
    <location>
        <begin position="43"/>
        <end position="64"/>
    </location>
</feature>
<comment type="caution">
    <text evidence="8">The sequence shown here is derived from an EMBL/GenBank/DDBJ whole genome shotgun (WGS) entry which is preliminary data.</text>
</comment>
<feature type="transmembrane region" description="Helical" evidence="6">
    <location>
        <begin position="833"/>
        <end position="853"/>
    </location>
</feature>
<evidence type="ECO:0000313" key="9">
    <source>
        <dbReference type="Proteomes" id="UP000776276"/>
    </source>
</evidence>
<comment type="subcellular location">
    <subcellularLocation>
        <location evidence="1">Cell membrane</location>
        <topology evidence="1">Multi-pass membrane protein</topology>
    </subcellularLocation>
</comment>
<dbReference type="PANTHER" id="PTHR33406:SF13">
    <property type="entry name" value="MEMBRANE PROTEIN YDFJ"/>
    <property type="match status" value="1"/>
</dbReference>
<feature type="transmembrane region" description="Helical" evidence="6">
    <location>
        <begin position="330"/>
        <end position="350"/>
    </location>
</feature>
<name>A0ABS6BM94_9SPHN</name>
<dbReference type="PANTHER" id="PTHR33406">
    <property type="entry name" value="MEMBRANE PROTEIN MJ1562-RELATED"/>
    <property type="match status" value="1"/>
</dbReference>
<dbReference type="Pfam" id="PF03176">
    <property type="entry name" value="MMPL"/>
    <property type="match status" value="2"/>
</dbReference>
<feature type="transmembrane region" description="Helical" evidence="6">
    <location>
        <begin position="397"/>
        <end position="421"/>
    </location>
</feature>
<feature type="domain" description="Membrane transport protein MMPL" evidence="7">
    <location>
        <begin position="686"/>
        <end position="885"/>
    </location>
</feature>
<feature type="domain" description="Membrane transport protein MMPL" evidence="7">
    <location>
        <begin position="263"/>
        <end position="465"/>
    </location>
</feature>
<dbReference type="EMBL" id="JAHKRT010000010">
    <property type="protein sequence ID" value="MBU3079442.1"/>
    <property type="molecule type" value="Genomic_DNA"/>
</dbReference>
<feature type="transmembrane region" description="Helical" evidence="6">
    <location>
        <begin position="865"/>
        <end position="885"/>
    </location>
</feature>
<accession>A0ABS6BM94</accession>
<evidence type="ECO:0000256" key="1">
    <source>
        <dbReference type="ARBA" id="ARBA00004651"/>
    </source>
</evidence>
<feature type="transmembrane region" description="Helical" evidence="6">
    <location>
        <begin position="484"/>
        <end position="503"/>
    </location>
</feature>
<dbReference type="NCBIfam" id="TIGR03480">
    <property type="entry name" value="HpnN"/>
    <property type="match status" value="1"/>
</dbReference>
<keyword evidence="9" id="KW-1185">Reference proteome</keyword>
<dbReference type="Proteomes" id="UP000776276">
    <property type="component" value="Unassembled WGS sequence"/>
</dbReference>
<proteinExistence type="predicted"/>
<evidence type="ECO:0000256" key="4">
    <source>
        <dbReference type="ARBA" id="ARBA00022989"/>
    </source>
</evidence>
<dbReference type="InterPro" id="IPR050545">
    <property type="entry name" value="Mycobact_MmpL"/>
</dbReference>
<feature type="transmembrane region" description="Helical" evidence="6">
    <location>
        <begin position="801"/>
        <end position="821"/>
    </location>
</feature>
<evidence type="ECO:0000256" key="2">
    <source>
        <dbReference type="ARBA" id="ARBA00022475"/>
    </source>
</evidence>
<feature type="transmembrane region" description="Helical" evidence="6">
    <location>
        <begin position="744"/>
        <end position="764"/>
    </location>
</feature>
<evidence type="ECO:0000256" key="6">
    <source>
        <dbReference type="SAM" id="Phobius"/>
    </source>
</evidence>
<feature type="transmembrane region" description="Helical" evidence="6">
    <location>
        <begin position="357"/>
        <end position="377"/>
    </location>
</feature>
<gene>
    <name evidence="8" type="ORF">KOF26_16415</name>
</gene>
<keyword evidence="3 6" id="KW-0812">Transmembrane</keyword>
<sequence>MLLSIRGRPRRRSRSGCAISAALPAQPRAEPLRLVSRIVAASIARPWLTIGLALALTLAGIVFASGHFDMTTDTAALISPDVDWRRQERAMENAFPQLRDATLIVIDGATPELAEDGAARLAERLAADKRHFRRVTRPDGGAFFNSEGLLFASTGEVRAATAALVDAQPLLGPLAADPGLGGTLTALGAMLDGVEHGDATLDRIDRPVRALADAIDAKLAGRPAFFSWQALFAGDHGATRPPLRRLILAQPVLDHTALMPGEAAAGAVDAAARELGLDPAHGVTIRLTGEVPLADEEFATLSENMGLVGLVMLLAMLATLWFAVRSVRLVAIILATIVAGLVVTCAIGLAAVGRFNLISVAFIPLFVGLGVDFGIQICVRFNAERAGGADPATALRAAAAALGAPLLLAAGAIFLGFGAFLPTAYVGIAELGVIAGLGMIVALAFSLTLLPALVMVLPPGPPRREVGFAGMAPVDRFLERRRAAVLWAFALSMAVSIALLPLVRFDFNPLHLRDPHAPAMRALADLTRDPDRTPNTIDVLARDPVEAHALAARLTALPEVGQVVTLDSFVPEDQPAKLALIGDASMLLDLTLNPFETAPPAADEALAAPLPGLAARLRAAAAGAPGKGAADAVRLADALQRLAAAGPATRAAVSAMLSQPLKVMLGQTRAALGAQPVTLDSLPADLRRDWIAPDGRVRMQVFPKGDGNDNRVITRFRAAVAAVTPAISGLPVATQAAAGTVAGAFIQAGLIALALVSLLLFLVLRDVREVAFTLAPVVLSGFLTLGTCVIIGQPINFANIIAFPLLFGVGVAFHIYFVMAWRGGATALLQSSLARAVLFSALATGTAFGSLWLSHHPGTASMGKILMISLAWTLVCALIFEPALLGPPRRKGDIRPMPFPPASR</sequence>
<dbReference type="InterPro" id="IPR017841">
    <property type="entry name" value="Hopanoid_biosynth_HpnN"/>
</dbReference>